<feature type="chain" id="PRO_5043741474" evidence="5">
    <location>
        <begin position="29"/>
        <end position="742"/>
    </location>
</feature>
<comment type="caution">
    <text evidence="6">The sequence shown here is derived from an EMBL/GenBank/DDBJ whole genome shotgun (WGS) entry which is preliminary data.</text>
</comment>
<dbReference type="PANTHER" id="PTHR24366">
    <property type="entry name" value="IG(IMMUNOGLOBULIN) AND LRR(LEUCINE RICH REPEAT) DOMAINS"/>
    <property type="match status" value="1"/>
</dbReference>
<evidence type="ECO:0000256" key="1">
    <source>
        <dbReference type="ARBA" id="ARBA00022614"/>
    </source>
</evidence>
<evidence type="ECO:0000256" key="2">
    <source>
        <dbReference type="ARBA" id="ARBA00022729"/>
    </source>
</evidence>
<proteinExistence type="predicted"/>
<dbReference type="InterPro" id="IPR001611">
    <property type="entry name" value="Leu-rich_rpt"/>
</dbReference>
<sequence>MATRNARPQRRWRPLLLLLVAMLGSSEGQASCPSRCRSCAGEIADCSQSRLTTPPQIYPTGTKTINIEGNHIRLLGSRSFRRQPNIESLKAAGNRIRRLNNDAFWRPFPNLVTLDLSRNRIRRISNGALRNMNQLNTLDLSRNQIRSLRRIFHGTPNLYQLKLTRNHISRLGEHDLSPLTNVHSVDLRSNRLAHIHPRAFKQLTSLRYLFLNNNPIVRMPLLDMGSQVLQMVDLSRAKLTAVPKPFPASTRELRLNYNEVERVNHTDFLSITQLMMFMMNDNKLSFFADGALSHMESLREVWLRNNELVYIPRNLPDTVGRIDMKSNKIQEIESGLFRPTSMLVSLSVQMNRINRIAPNTFSGLPFLQTLDFQSNLITVLETDTFVGLGSLNTILLSNNPLQRIDTGAFRNLGNLTTLGLSYIDGGEFELSYNFLPEMLRLRSLQLYGSPYLAQSLMETLSTVGHVTPLTFLETLDLSHSNLASVPPRIRELFPNIRTLHLDGNPLRCTQSLRWLREWMDEAGSTVSFYQQMEPTCDRPLRLRDRSLSSILDSEWGADDEEEVLSLSPGGAYDAWQGQEGLANDQPQEMRMRGPFELRRGSFVRTPVKVQGSHKEESKDTGADIVQAEMKAGQMSLVLRNTSGVRKTKDQKGGKVKSKRKGIKWVKKDRKDRRRKLIKKGKKGRRPGRKGRKGRKFVGRSKKRERKVTKNRNNRKTRERKGRRRVTTNTSRGRKEAQARNRQ</sequence>
<evidence type="ECO:0000256" key="3">
    <source>
        <dbReference type="ARBA" id="ARBA00022737"/>
    </source>
</evidence>
<dbReference type="EMBL" id="BMAT01007340">
    <property type="protein sequence ID" value="GFR62458.1"/>
    <property type="molecule type" value="Genomic_DNA"/>
</dbReference>
<evidence type="ECO:0000313" key="6">
    <source>
        <dbReference type="EMBL" id="GFR62458.1"/>
    </source>
</evidence>
<evidence type="ECO:0000313" key="7">
    <source>
        <dbReference type="Proteomes" id="UP000762676"/>
    </source>
</evidence>
<gene>
    <name evidence="6" type="ORF">ElyMa_003581900</name>
</gene>
<dbReference type="InterPro" id="IPR003591">
    <property type="entry name" value="Leu-rich_rpt_typical-subtyp"/>
</dbReference>
<keyword evidence="2 5" id="KW-0732">Signal</keyword>
<protein>
    <submittedName>
        <fullName evidence="6">Leucine-rich repeat-like protein</fullName>
    </submittedName>
</protein>
<dbReference type="PROSITE" id="PS51450">
    <property type="entry name" value="LRR"/>
    <property type="match status" value="2"/>
</dbReference>
<feature type="region of interest" description="Disordered" evidence="4">
    <location>
        <begin position="639"/>
        <end position="742"/>
    </location>
</feature>
<dbReference type="SUPFAM" id="SSF52058">
    <property type="entry name" value="L domain-like"/>
    <property type="match status" value="2"/>
</dbReference>
<dbReference type="InterPro" id="IPR032675">
    <property type="entry name" value="LRR_dom_sf"/>
</dbReference>
<feature type="compositionally biased region" description="Basic and acidic residues" evidence="4">
    <location>
        <begin position="732"/>
        <end position="742"/>
    </location>
</feature>
<keyword evidence="3" id="KW-0677">Repeat</keyword>
<evidence type="ECO:0000256" key="4">
    <source>
        <dbReference type="SAM" id="MobiDB-lite"/>
    </source>
</evidence>
<name>A0AAV4EN38_9GAST</name>
<dbReference type="Gene3D" id="3.80.10.10">
    <property type="entry name" value="Ribonuclease Inhibitor"/>
    <property type="match status" value="4"/>
</dbReference>
<reference evidence="6 7" key="1">
    <citation type="journal article" date="2021" name="Elife">
        <title>Chloroplast acquisition without the gene transfer in kleptoplastic sea slugs, Plakobranchus ocellatus.</title>
        <authorList>
            <person name="Maeda T."/>
            <person name="Takahashi S."/>
            <person name="Yoshida T."/>
            <person name="Shimamura S."/>
            <person name="Takaki Y."/>
            <person name="Nagai Y."/>
            <person name="Toyoda A."/>
            <person name="Suzuki Y."/>
            <person name="Arimoto A."/>
            <person name="Ishii H."/>
            <person name="Satoh N."/>
            <person name="Nishiyama T."/>
            <person name="Hasebe M."/>
            <person name="Maruyama T."/>
            <person name="Minagawa J."/>
            <person name="Obokata J."/>
            <person name="Shigenobu S."/>
        </authorList>
    </citation>
    <scope>NUCLEOTIDE SEQUENCE [LARGE SCALE GENOMIC DNA]</scope>
</reference>
<keyword evidence="1" id="KW-0433">Leucine-rich repeat</keyword>
<feature type="compositionally biased region" description="Basic residues" evidence="4">
    <location>
        <begin position="653"/>
        <end position="725"/>
    </location>
</feature>
<feature type="signal peptide" evidence="5">
    <location>
        <begin position="1"/>
        <end position="28"/>
    </location>
</feature>
<organism evidence="6 7">
    <name type="scientific">Elysia marginata</name>
    <dbReference type="NCBI Taxonomy" id="1093978"/>
    <lineage>
        <taxon>Eukaryota</taxon>
        <taxon>Metazoa</taxon>
        <taxon>Spiralia</taxon>
        <taxon>Lophotrochozoa</taxon>
        <taxon>Mollusca</taxon>
        <taxon>Gastropoda</taxon>
        <taxon>Heterobranchia</taxon>
        <taxon>Euthyneura</taxon>
        <taxon>Panpulmonata</taxon>
        <taxon>Sacoglossa</taxon>
        <taxon>Placobranchoidea</taxon>
        <taxon>Plakobranchidae</taxon>
        <taxon>Elysia</taxon>
    </lineage>
</organism>
<accession>A0AAV4EN38</accession>
<dbReference type="Proteomes" id="UP000762676">
    <property type="component" value="Unassembled WGS sequence"/>
</dbReference>
<dbReference type="AlphaFoldDB" id="A0AAV4EN38"/>
<dbReference type="SMART" id="SM00369">
    <property type="entry name" value="LRR_TYP"/>
    <property type="match status" value="12"/>
</dbReference>
<dbReference type="Pfam" id="PF13855">
    <property type="entry name" value="LRR_8"/>
    <property type="match status" value="4"/>
</dbReference>
<keyword evidence="7" id="KW-1185">Reference proteome</keyword>
<dbReference type="PANTHER" id="PTHR24366:SF161">
    <property type="entry name" value="TIR DOMAIN-CONTAINING PROTEIN"/>
    <property type="match status" value="1"/>
</dbReference>
<evidence type="ECO:0000256" key="5">
    <source>
        <dbReference type="SAM" id="SignalP"/>
    </source>
</evidence>